<reference evidence="1" key="1">
    <citation type="submission" date="2023-06" db="EMBL/GenBank/DDBJ databases">
        <title>Survivors Of The Sea: Transcriptome response of Skeletonema marinoi to long-term dormancy.</title>
        <authorList>
            <person name="Pinder M.I.M."/>
            <person name="Kourtchenko O."/>
            <person name="Robertson E.K."/>
            <person name="Larsson T."/>
            <person name="Maumus F."/>
            <person name="Osuna-Cruz C.M."/>
            <person name="Vancaester E."/>
            <person name="Stenow R."/>
            <person name="Vandepoele K."/>
            <person name="Ploug H."/>
            <person name="Bruchert V."/>
            <person name="Godhe A."/>
            <person name="Topel M."/>
        </authorList>
    </citation>
    <scope>NUCLEOTIDE SEQUENCE</scope>
    <source>
        <strain evidence="1">R05AC</strain>
    </source>
</reference>
<proteinExistence type="predicted"/>
<name>A0AAD8Y4I6_9STRA</name>
<protein>
    <submittedName>
        <fullName evidence="1">Uncharacterized protein</fullName>
    </submittedName>
</protein>
<dbReference type="Proteomes" id="UP001224775">
    <property type="component" value="Unassembled WGS sequence"/>
</dbReference>
<dbReference type="EMBL" id="JATAAI010000020">
    <property type="protein sequence ID" value="KAK1738676.1"/>
    <property type="molecule type" value="Genomic_DNA"/>
</dbReference>
<dbReference type="AlphaFoldDB" id="A0AAD8Y4I6"/>
<gene>
    <name evidence="1" type="ORF">QTG54_010706</name>
</gene>
<organism evidence="1 2">
    <name type="scientific">Skeletonema marinoi</name>
    <dbReference type="NCBI Taxonomy" id="267567"/>
    <lineage>
        <taxon>Eukaryota</taxon>
        <taxon>Sar</taxon>
        <taxon>Stramenopiles</taxon>
        <taxon>Ochrophyta</taxon>
        <taxon>Bacillariophyta</taxon>
        <taxon>Coscinodiscophyceae</taxon>
        <taxon>Thalassiosirophycidae</taxon>
        <taxon>Thalassiosirales</taxon>
        <taxon>Skeletonemataceae</taxon>
        <taxon>Skeletonema</taxon>
        <taxon>Skeletonema marinoi-dohrnii complex</taxon>
    </lineage>
</organism>
<accession>A0AAD8Y4I6</accession>
<evidence type="ECO:0000313" key="1">
    <source>
        <dbReference type="EMBL" id="KAK1738676.1"/>
    </source>
</evidence>
<evidence type="ECO:0000313" key="2">
    <source>
        <dbReference type="Proteomes" id="UP001224775"/>
    </source>
</evidence>
<comment type="caution">
    <text evidence="1">The sequence shown here is derived from an EMBL/GenBank/DDBJ whole genome shotgun (WGS) entry which is preliminary data.</text>
</comment>
<keyword evidence="2" id="KW-1185">Reference proteome</keyword>
<sequence>MTPLSDKEYINILAFIKMVVLNRHAKVEEEYCGLLGGGNASMNGATKSASMRHTAPAIARDSRFSTAILVCGVFLLGVLYGSHSSSNSSNNAVTTFPFNVAATLKSTTPRDVHVGSMCRCGSQKVPMPDVNKELISKYHQVPKNPLDMSIGGQDTRVIQPTSKATGSDPKRFLHHPVEGCQCFDGDGRIMPEPTSDQFMSKLSRDYFLRPNNQCQESEAESQFNWDQMPDFGVEDLPIFVGVLSFKSPLSLNNTLHNWLKHDLFHRIAAQDVMVQLNHRSQEDDEIMYDFQKKLNNRHPMTILGDEEENLHPGLAISNFCRRAEQHPSSHPNGENLVLFLEKDWIIPDGSGKLFYLESIFRSAIALSQRGVPYVSLRSSQVDGSKSWRCPAEGIGWRCTTAHQHRWTNHPVLISCNWFLRYLEPFVLLNDPIMYCGSSSVHRKRNGYCDWEEALQDGRVAWTNSQWVMAHLGNTGGGPLFVHHEVDK</sequence>